<comment type="caution">
    <text evidence="7">The sequence shown here is derived from an EMBL/GenBank/DDBJ whole genome shotgun (WGS) entry which is preliminary data.</text>
</comment>
<dbReference type="GO" id="GO:0008168">
    <property type="term" value="F:methyltransferase activity"/>
    <property type="evidence" value="ECO:0007669"/>
    <property type="project" value="UniProtKB-KW"/>
</dbReference>
<dbReference type="Pfam" id="PF01555">
    <property type="entry name" value="N6_N4_Mtase"/>
    <property type="match status" value="1"/>
</dbReference>
<dbReference type="InterPro" id="IPR029063">
    <property type="entry name" value="SAM-dependent_MTases_sf"/>
</dbReference>
<evidence type="ECO:0000256" key="1">
    <source>
        <dbReference type="ARBA" id="ARBA00006594"/>
    </source>
</evidence>
<dbReference type="Proteomes" id="UP001389717">
    <property type="component" value="Unassembled WGS sequence"/>
</dbReference>
<keyword evidence="2 7" id="KW-0489">Methyltransferase</keyword>
<evidence type="ECO:0000256" key="5">
    <source>
        <dbReference type="ARBA" id="ARBA00022747"/>
    </source>
</evidence>
<comment type="similarity">
    <text evidence="1">Belongs to the N(4)/N(6)-methyltransferase family.</text>
</comment>
<dbReference type="PROSITE" id="PS00092">
    <property type="entry name" value="N6_MTASE"/>
    <property type="match status" value="1"/>
</dbReference>
<reference evidence="7 8" key="1">
    <citation type="submission" date="2024-04" db="EMBL/GenBank/DDBJ databases">
        <title>Bacillus oryzaecorticis sp. nov., a moderately halophilic bacterium isolated from rice husks.</title>
        <authorList>
            <person name="Zhu H.-S."/>
        </authorList>
    </citation>
    <scope>NUCLEOTIDE SEQUENCE [LARGE SCALE GENOMIC DNA]</scope>
    <source>
        <strain evidence="7 8">ZC255</strain>
    </source>
</reference>
<dbReference type="EMBL" id="JBBYAF010000011">
    <property type="protein sequence ID" value="MEL3972089.1"/>
    <property type="molecule type" value="Genomic_DNA"/>
</dbReference>
<dbReference type="Gene3D" id="3.40.50.150">
    <property type="entry name" value="Vaccinia Virus protein VP39"/>
    <property type="match status" value="1"/>
</dbReference>
<accession>A0ABU9K7M2</accession>
<dbReference type="GO" id="GO:0032259">
    <property type="term" value="P:methylation"/>
    <property type="evidence" value="ECO:0007669"/>
    <property type="project" value="UniProtKB-KW"/>
</dbReference>
<evidence type="ECO:0000256" key="4">
    <source>
        <dbReference type="ARBA" id="ARBA00022691"/>
    </source>
</evidence>
<dbReference type="InterPro" id="IPR002295">
    <property type="entry name" value="N4/N6-MTase_EcoPI_Mod-like"/>
</dbReference>
<keyword evidence="4" id="KW-0949">S-adenosyl-L-methionine</keyword>
<evidence type="ECO:0000256" key="2">
    <source>
        <dbReference type="ARBA" id="ARBA00022603"/>
    </source>
</evidence>
<sequence>MNTNISKEKREQLIKKITEVKKFLEDSADDKNKRHLLSYIAEIENDIFAKKYGLVFEEHEEGIDKKLKDNIPVLSEEKELFINNGKNINFLIEGDNLASIELLKKTHSGMIDLIYIDPPYNRGDNDFVYDDKYVDKEDTFKHSKWLSFMEKRLLLSKELLSKSGVILIHIDENEVFNLVPLMNEIYGEKNDLGMIVWNKMNPKGDPKGVSTMHEYVVCFAKNKSEFANLENTCMRNKPNAEKIIKKANSLFKLLGKKRIPEEIKKVVKPFNYSKALLKEFEVEYTLELINEEFKGWLSQQPFSKGEKAYKFIDENGEVYRGVSMAWPNKKKAPEDYFIPLIHPDTKKPCPVPRRGWRNPPSTMKKLLDGKRILFGDDETKQPERKYFLKENMAENTPSIYASAASDDDFFLEEGLNFEYAKPIDTLQYFITSIHPNAKMIVDFFAGSGSTGHAVMELNKKDNGSRKFILGTNNQNNICRETTYKRLKNVIEKEGYSESLKYYKVDFIEITDKLYYEYADELLRHVKELVELENGINFSETEEISIILTEEELEEFTNNKEKLAECKTLYLGHDVLTTGQQDYLFKSNKIKVNVIPNYYYKEVRG</sequence>
<dbReference type="RefSeq" id="WP_341982028.1">
    <property type="nucleotide sequence ID" value="NZ_JBBYAF010000011.1"/>
</dbReference>
<name>A0ABU9K7M2_9BACI</name>
<dbReference type="SUPFAM" id="SSF53335">
    <property type="entry name" value="S-adenosyl-L-methionine-dependent methyltransferases"/>
    <property type="match status" value="1"/>
</dbReference>
<evidence type="ECO:0000313" key="7">
    <source>
        <dbReference type="EMBL" id="MEL3972089.1"/>
    </source>
</evidence>
<keyword evidence="3 7" id="KW-0808">Transferase</keyword>
<protein>
    <submittedName>
        <fullName evidence="7">Site-specific DNA-methyltransferase</fullName>
        <ecNumber evidence="7">2.1.1.-</ecNumber>
    </submittedName>
</protein>
<organism evidence="7 8">
    <name type="scientific">Rossellomorea oryzaecorticis</name>
    <dbReference type="NCBI Taxonomy" id="1396505"/>
    <lineage>
        <taxon>Bacteria</taxon>
        <taxon>Bacillati</taxon>
        <taxon>Bacillota</taxon>
        <taxon>Bacilli</taxon>
        <taxon>Bacillales</taxon>
        <taxon>Bacillaceae</taxon>
        <taxon>Rossellomorea</taxon>
    </lineage>
</organism>
<evidence type="ECO:0000313" key="8">
    <source>
        <dbReference type="Proteomes" id="UP001389717"/>
    </source>
</evidence>
<proteinExistence type="inferred from homology"/>
<dbReference type="InterPro" id="IPR002941">
    <property type="entry name" value="DNA_methylase_N4/N6"/>
</dbReference>
<keyword evidence="8" id="KW-1185">Reference proteome</keyword>
<keyword evidence="5" id="KW-0680">Restriction system</keyword>
<dbReference type="EC" id="2.1.1.-" evidence="7"/>
<dbReference type="PIRSF" id="PIRSF015855">
    <property type="entry name" value="TypeIII_Mtase_mKpnI"/>
    <property type="match status" value="1"/>
</dbReference>
<dbReference type="InterPro" id="IPR002052">
    <property type="entry name" value="DNA_methylase_N6_adenine_CS"/>
</dbReference>
<evidence type="ECO:0000256" key="3">
    <source>
        <dbReference type="ARBA" id="ARBA00022679"/>
    </source>
</evidence>
<feature type="domain" description="DNA methylase N-4/N-6" evidence="6">
    <location>
        <begin position="111"/>
        <end position="479"/>
    </location>
</feature>
<evidence type="ECO:0000259" key="6">
    <source>
        <dbReference type="Pfam" id="PF01555"/>
    </source>
</evidence>
<dbReference type="PRINTS" id="PR00506">
    <property type="entry name" value="D21N6MTFRASE"/>
</dbReference>
<gene>
    <name evidence="7" type="ORF">AAEO50_07345</name>
</gene>